<dbReference type="InterPro" id="IPR014756">
    <property type="entry name" value="Ig_E-set"/>
</dbReference>
<evidence type="ECO:0000313" key="1">
    <source>
        <dbReference type="EMBL" id="KAJ7351268.1"/>
    </source>
</evidence>
<dbReference type="Gene3D" id="2.60.40.640">
    <property type="match status" value="1"/>
</dbReference>
<evidence type="ECO:0000313" key="2">
    <source>
        <dbReference type="Proteomes" id="UP001218218"/>
    </source>
</evidence>
<dbReference type="AlphaFoldDB" id="A0AAD7A870"/>
<name>A0AAD7A870_9AGAR</name>
<accession>A0AAD7A870</accession>
<keyword evidence="2" id="KW-1185">Reference proteome</keyword>
<comment type="caution">
    <text evidence="1">The sequence shown here is derived from an EMBL/GenBank/DDBJ whole genome shotgun (WGS) entry which is preliminary data.</text>
</comment>
<dbReference type="SUPFAM" id="SSF81296">
    <property type="entry name" value="E set domains"/>
    <property type="match status" value="1"/>
</dbReference>
<gene>
    <name evidence="1" type="ORF">DFH08DRAFT_957597</name>
</gene>
<evidence type="ECO:0008006" key="3">
    <source>
        <dbReference type="Google" id="ProtNLM"/>
    </source>
</evidence>
<dbReference type="Proteomes" id="UP001218218">
    <property type="component" value="Unassembled WGS sequence"/>
</dbReference>
<organism evidence="1 2">
    <name type="scientific">Mycena albidolilacea</name>
    <dbReference type="NCBI Taxonomy" id="1033008"/>
    <lineage>
        <taxon>Eukaryota</taxon>
        <taxon>Fungi</taxon>
        <taxon>Dikarya</taxon>
        <taxon>Basidiomycota</taxon>
        <taxon>Agaricomycotina</taxon>
        <taxon>Agaricomycetes</taxon>
        <taxon>Agaricomycetidae</taxon>
        <taxon>Agaricales</taxon>
        <taxon>Marasmiineae</taxon>
        <taxon>Mycenaceae</taxon>
        <taxon>Mycena</taxon>
    </lineage>
</organism>
<protein>
    <recommendedName>
        <fullName evidence="3">Arrestin-like N-terminal domain-containing protein</fullName>
    </recommendedName>
</protein>
<dbReference type="InterPro" id="IPR014752">
    <property type="entry name" value="Arrestin-like_C"/>
</dbReference>
<proteinExistence type="predicted"/>
<sequence>MSLLHEAPPPSYDPSEGLVAAADSELPTYAGHILPSTCTTSAAQPATPKEFSYEMKWATLTLLGHPILSRTTPTFIDRSDITGSLKLNLRSPDPIKSVTVFVRGYLLISEDPHEHSKFFRLQKLVWTPSMEDPARAPGTSNAGNTWTEKPKGKYELPFSIKIPDLAESSDREERFRLPHTFTDRASRGSIQYYLELRISRGKLRSDDRINTPFELFTLHSPSPPSQLRQLAYRTNVPIPGPHSDPDGWQALESVQVEGRVFGDRAVNAKCTVFLAKPLCYTRNTSIPCAMTIETDDSQVADVLASIKSSALYLQRCVRCTLGSSSTNISPRGQAVWWPAPDAAMAHLGNTAQRHIMGEIHLRRDLHPSIAINQFQVEASTYAVAVFPPAAVAFRPHSTGPLITQTVEIVTGHAEGVRTKTATMPPVNELSDPFVERYYKSVAGPKPMPPNGG</sequence>
<reference evidence="1" key="1">
    <citation type="submission" date="2023-03" db="EMBL/GenBank/DDBJ databases">
        <title>Massive genome expansion in bonnet fungi (Mycena s.s.) driven by repeated elements and novel gene families across ecological guilds.</title>
        <authorList>
            <consortium name="Lawrence Berkeley National Laboratory"/>
            <person name="Harder C.B."/>
            <person name="Miyauchi S."/>
            <person name="Viragh M."/>
            <person name="Kuo A."/>
            <person name="Thoen E."/>
            <person name="Andreopoulos B."/>
            <person name="Lu D."/>
            <person name="Skrede I."/>
            <person name="Drula E."/>
            <person name="Henrissat B."/>
            <person name="Morin E."/>
            <person name="Kohler A."/>
            <person name="Barry K."/>
            <person name="LaButti K."/>
            <person name="Morin E."/>
            <person name="Salamov A."/>
            <person name="Lipzen A."/>
            <person name="Mereny Z."/>
            <person name="Hegedus B."/>
            <person name="Baldrian P."/>
            <person name="Stursova M."/>
            <person name="Weitz H."/>
            <person name="Taylor A."/>
            <person name="Grigoriev I.V."/>
            <person name="Nagy L.G."/>
            <person name="Martin F."/>
            <person name="Kauserud H."/>
        </authorList>
    </citation>
    <scope>NUCLEOTIDE SEQUENCE</scope>
    <source>
        <strain evidence="1">CBHHK002</strain>
    </source>
</reference>
<dbReference type="EMBL" id="JARIHO010000013">
    <property type="protein sequence ID" value="KAJ7351268.1"/>
    <property type="molecule type" value="Genomic_DNA"/>
</dbReference>